<dbReference type="Pfam" id="PF13742">
    <property type="entry name" value="tRNA_anti_2"/>
    <property type="match status" value="1"/>
</dbReference>
<feature type="region of interest" description="Disordered" evidence="7">
    <location>
        <begin position="497"/>
        <end position="531"/>
    </location>
</feature>
<dbReference type="NCBIfam" id="TIGR00237">
    <property type="entry name" value="xseA"/>
    <property type="match status" value="1"/>
</dbReference>
<dbReference type="GO" id="GO:0003676">
    <property type="term" value="F:nucleic acid binding"/>
    <property type="evidence" value="ECO:0007669"/>
    <property type="project" value="InterPro"/>
</dbReference>
<evidence type="ECO:0000256" key="6">
    <source>
        <dbReference type="RuleBase" id="RU004355"/>
    </source>
</evidence>
<dbReference type="EMBL" id="CP036532">
    <property type="protein sequence ID" value="QBK29543.1"/>
    <property type="molecule type" value="Genomic_DNA"/>
</dbReference>
<evidence type="ECO:0000256" key="2">
    <source>
        <dbReference type="ARBA" id="ARBA00022722"/>
    </source>
</evidence>
<dbReference type="PANTHER" id="PTHR30008">
    <property type="entry name" value="EXODEOXYRIBONUCLEASE 7 LARGE SUBUNIT"/>
    <property type="match status" value="1"/>
</dbReference>
<evidence type="ECO:0000256" key="1">
    <source>
        <dbReference type="ARBA" id="ARBA00022490"/>
    </source>
</evidence>
<keyword evidence="1 5" id="KW-0963">Cytoplasm</keyword>
<organism evidence="10 11">
    <name type="scientific">Roseitalea porphyridii</name>
    <dbReference type="NCBI Taxonomy" id="1852022"/>
    <lineage>
        <taxon>Bacteria</taxon>
        <taxon>Pseudomonadati</taxon>
        <taxon>Pseudomonadota</taxon>
        <taxon>Alphaproteobacteria</taxon>
        <taxon>Hyphomicrobiales</taxon>
        <taxon>Ahrensiaceae</taxon>
        <taxon>Roseitalea</taxon>
    </lineage>
</organism>
<dbReference type="InterPro" id="IPR020579">
    <property type="entry name" value="Exonuc_VII_lsu_C"/>
</dbReference>
<sequence>MASQLPLADSATTNVAEFSVSEISQAVKRTVEDAFGRVRVRGEVSGYRGPHASGHAYFRLKDDRATLEAVIWRGTFSKLAFKPEEGLEIIATGRLTTYPGSSKYQIVIDHIEPAGAGALMALLEERRRKLAAEGLFDADRKRPLPFMPRVIGVVTSPTGAVIRDIVHRIADRFPAHVLVWPVRVQGETSAAEVAAAIDGFNALDGTGPVPRPDVLIVARGGGSLEDLWGFNEEAVVRAAARSQIPLISAVGHETDTTLIDHAADRRAPTPTAAAELAVPVRAELQAHVAQLGARLSGSISRYAEDRRTRLRALARGLPQPDQILALPRQRLDALDGRLRACVEAVMVDRRNRLARLSAMLAPSRLADMAARDRLRLDRLARDLPLGLSRGLALHRRDLTYHAGRLTPRASERLHADGARRLAQATARLDRAALQTVAEARGRAAEKTRLLKTLSYESVLERGYALVRDETGAPVRSSSGVATGDRLTVQFAGDDRLDVIADGAGMPGRSPAGKSRPKPKTDPPRGGQGSLF</sequence>
<dbReference type="GO" id="GO:0008855">
    <property type="term" value="F:exodeoxyribonuclease VII activity"/>
    <property type="evidence" value="ECO:0007669"/>
    <property type="project" value="UniProtKB-UniRule"/>
</dbReference>
<comment type="subcellular location">
    <subcellularLocation>
        <location evidence="5 6">Cytoplasm</location>
    </subcellularLocation>
</comment>
<protein>
    <recommendedName>
        <fullName evidence="5">Exodeoxyribonuclease 7 large subunit</fullName>
        <ecNumber evidence="5">3.1.11.6</ecNumber>
    </recommendedName>
    <alternativeName>
        <fullName evidence="5">Exodeoxyribonuclease VII large subunit</fullName>
        <shortName evidence="5">Exonuclease VII large subunit</shortName>
    </alternativeName>
</protein>
<evidence type="ECO:0000256" key="5">
    <source>
        <dbReference type="HAMAP-Rule" id="MF_00378"/>
    </source>
</evidence>
<dbReference type="KEGG" id="rpod:E0E05_02400"/>
<dbReference type="Pfam" id="PF02601">
    <property type="entry name" value="Exonuc_VII_L"/>
    <property type="match status" value="1"/>
</dbReference>
<accession>A0A4P6UYI2</accession>
<comment type="catalytic activity">
    <reaction evidence="5 6">
        <text>Exonucleolytic cleavage in either 5'- to 3'- or 3'- to 5'-direction to yield nucleoside 5'-phosphates.</text>
        <dbReference type="EC" id="3.1.11.6"/>
    </reaction>
</comment>
<dbReference type="EC" id="3.1.11.6" evidence="5"/>
<feature type="domain" description="OB-fold nucleic acid binding" evidence="9">
    <location>
        <begin position="18"/>
        <end position="112"/>
    </location>
</feature>
<dbReference type="InterPro" id="IPR025824">
    <property type="entry name" value="OB-fold_nuc-bd_dom"/>
</dbReference>
<dbReference type="OrthoDB" id="9802795at2"/>
<evidence type="ECO:0000313" key="10">
    <source>
        <dbReference type="EMBL" id="QBK29543.1"/>
    </source>
</evidence>
<keyword evidence="2 5" id="KW-0540">Nuclease</keyword>
<feature type="domain" description="Exonuclease VII large subunit C-terminal" evidence="8">
    <location>
        <begin position="135"/>
        <end position="491"/>
    </location>
</feature>
<dbReference type="InterPro" id="IPR003753">
    <property type="entry name" value="Exonuc_VII_L"/>
</dbReference>
<dbReference type="HAMAP" id="MF_00378">
    <property type="entry name" value="Exonuc_7_L"/>
    <property type="match status" value="1"/>
</dbReference>
<dbReference type="GO" id="GO:0009318">
    <property type="term" value="C:exodeoxyribonuclease VII complex"/>
    <property type="evidence" value="ECO:0007669"/>
    <property type="project" value="UniProtKB-UniRule"/>
</dbReference>
<reference evidence="10 11" key="1">
    <citation type="journal article" date="2017" name="Int. J. Syst. Evol. Microbiol.">
        <title>Roseitalea porphyridii gen. nov., sp. nov., isolated from a red alga, and reclassification of Hoeflea suaedae Chung et al. 2013 as Pseudohoeflea suaedae gen. nov., comb. nov.</title>
        <authorList>
            <person name="Hyeon J.W."/>
            <person name="Jeong S.E."/>
            <person name="Baek K."/>
            <person name="Jeon C.O."/>
        </authorList>
    </citation>
    <scope>NUCLEOTIDE SEQUENCE [LARGE SCALE GENOMIC DNA]</scope>
    <source>
        <strain evidence="10 11">MA7-20</strain>
    </source>
</reference>
<evidence type="ECO:0000256" key="4">
    <source>
        <dbReference type="ARBA" id="ARBA00022839"/>
    </source>
</evidence>
<dbReference type="Proteomes" id="UP000293719">
    <property type="component" value="Chromosome"/>
</dbReference>
<evidence type="ECO:0000256" key="7">
    <source>
        <dbReference type="SAM" id="MobiDB-lite"/>
    </source>
</evidence>
<keyword evidence="11" id="KW-1185">Reference proteome</keyword>
<keyword evidence="4 5" id="KW-0269">Exonuclease</keyword>
<dbReference type="CDD" id="cd04489">
    <property type="entry name" value="ExoVII_LU_OBF"/>
    <property type="match status" value="1"/>
</dbReference>
<evidence type="ECO:0000256" key="3">
    <source>
        <dbReference type="ARBA" id="ARBA00022801"/>
    </source>
</evidence>
<name>A0A4P6UYI2_9HYPH</name>
<dbReference type="RefSeq" id="WP_131615257.1">
    <property type="nucleotide sequence ID" value="NZ_CP036532.1"/>
</dbReference>
<keyword evidence="3 5" id="KW-0378">Hydrolase</keyword>
<comment type="similarity">
    <text evidence="5 6">Belongs to the XseA family.</text>
</comment>
<proteinExistence type="inferred from homology"/>
<evidence type="ECO:0000313" key="11">
    <source>
        <dbReference type="Proteomes" id="UP000293719"/>
    </source>
</evidence>
<dbReference type="GeneID" id="90766134"/>
<evidence type="ECO:0000259" key="9">
    <source>
        <dbReference type="Pfam" id="PF13742"/>
    </source>
</evidence>
<dbReference type="AlphaFoldDB" id="A0A4P6UYI2"/>
<gene>
    <name evidence="5" type="primary">xseA</name>
    <name evidence="10" type="ORF">E0E05_02400</name>
</gene>
<dbReference type="PANTHER" id="PTHR30008:SF0">
    <property type="entry name" value="EXODEOXYRIBONUCLEASE 7 LARGE SUBUNIT"/>
    <property type="match status" value="1"/>
</dbReference>
<dbReference type="GO" id="GO:0005737">
    <property type="term" value="C:cytoplasm"/>
    <property type="evidence" value="ECO:0007669"/>
    <property type="project" value="UniProtKB-SubCell"/>
</dbReference>
<evidence type="ECO:0000259" key="8">
    <source>
        <dbReference type="Pfam" id="PF02601"/>
    </source>
</evidence>
<dbReference type="GO" id="GO:0006308">
    <property type="term" value="P:DNA catabolic process"/>
    <property type="evidence" value="ECO:0007669"/>
    <property type="project" value="UniProtKB-UniRule"/>
</dbReference>
<comment type="function">
    <text evidence="5">Bidirectionally degrades single-stranded DNA into large acid-insoluble oligonucleotides, which are then degraded further into small acid-soluble oligonucleotides.</text>
</comment>
<comment type="subunit">
    <text evidence="5">Heterooligomer composed of large and small subunits.</text>
</comment>